<dbReference type="InterPro" id="IPR050138">
    <property type="entry name" value="DHOase/Allantoinase_Hydrolase"/>
</dbReference>
<keyword evidence="1" id="KW-0472">Membrane</keyword>
<dbReference type="SUPFAM" id="SSF51338">
    <property type="entry name" value="Composite domain of metallo-dependent hydrolases"/>
    <property type="match status" value="1"/>
</dbReference>
<dbReference type="InterPro" id="IPR011059">
    <property type="entry name" value="Metal-dep_hydrolase_composite"/>
</dbReference>
<dbReference type="PANTHER" id="PTHR43668">
    <property type="entry name" value="ALLANTOINASE"/>
    <property type="match status" value="1"/>
</dbReference>
<evidence type="ECO:0000256" key="1">
    <source>
        <dbReference type="SAM" id="Phobius"/>
    </source>
</evidence>
<keyword evidence="1" id="KW-0812">Transmembrane</keyword>
<organism evidence="3 4">
    <name type="scientific">Roridomyces roridus</name>
    <dbReference type="NCBI Taxonomy" id="1738132"/>
    <lineage>
        <taxon>Eukaryota</taxon>
        <taxon>Fungi</taxon>
        <taxon>Dikarya</taxon>
        <taxon>Basidiomycota</taxon>
        <taxon>Agaricomycotina</taxon>
        <taxon>Agaricomycetes</taxon>
        <taxon>Agaricomycetidae</taxon>
        <taxon>Agaricales</taxon>
        <taxon>Marasmiineae</taxon>
        <taxon>Mycenaceae</taxon>
        <taxon>Roridomyces</taxon>
    </lineage>
</organism>
<evidence type="ECO:0000313" key="3">
    <source>
        <dbReference type="EMBL" id="KAJ7636949.1"/>
    </source>
</evidence>
<dbReference type="Gene3D" id="3.20.20.140">
    <property type="entry name" value="Metal-dependent hydrolases"/>
    <property type="match status" value="2"/>
</dbReference>
<dbReference type="PANTHER" id="PTHR43668:SF5">
    <property type="entry name" value="AMIDOHYDROLASE 3 DOMAIN-CONTAINING PROTEIN"/>
    <property type="match status" value="1"/>
</dbReference>
<dbReference type="EMBL" id="JARKIF010000006">
    <property type="protein sequence ID" value="KAJ7636949.1"/>
    <property type="molecule type" value="Genomic_DNA"/>
</dbReference>
<feature type="transmembrane region" description="Helical" evidence="1">
    <location>
        <begin position="21"/>
        <end position="44"/>
    </location>
</feature>
<dbReference type="InterPro" id="IPR006680">
    <property type="entry name" value="Amidohydro-rel"/>
</dbReference>
<feature type="domain" description="Amidohydrolase-related" evidence="2">
    <location>
        <begin position="150"/>
        <end position="500"/>
    </location>
</feature>
<keyword evidence="4" id="KW-1185">Reference proteome</keyword>
<reference evidence="3" key="1">
    <citation type="submission" date="2023-03" db="EMBL/GenBank/DDBJ databases">
        <title>Massive genome expansion in bonnet fungi (Mycena s.s.) driven by repeated elements and novel gene families across ecological guilds.</title>
        <authorList>
            <consortium name="Lawrence Berkeley National Laboratory"/>
            <person name="Harder C.B."/>
            <person name="Miyauchi S."/>
            <person name="Viragh M."/>
            <person name="Kuo A."/>
            <person name="Thoen E."/>
            <person name="Andreopoulos B."/>
            <person name="Lu D."/>
            <person name="Skrede I."/>
            <person name="Drula E."/>
            <person name="Henrissat B."/>
            <person name="Morin E."/>
            <person name="Kohler A."/>
            <person name="Barry K."/>
            <person name="LaButti K."/>
            <person name="Morin E."/>
            <person name="Salamov A."/>
            <person name="Lipzen A."/>
            <person name="Mereny Z."/>
            <person name="Hegedus B."/>
            <person name="Baldrian P."/>
            <person name="Stursova M."/>
            <person name="Weitz H."/>
            <person name="Taylor A."/>
            <person name="Grigoriev I.V."/>
            <person name="Nagy L.G."/>
            <person name="Martin F."/>
            <person name="Kauserud H."/>
        </authorList>
    </citation>
    <scope>NUCLEOTIDE SEQUENCE</scope>
    <source>
        <strain evidence="3">9284</strain>
    </source>
</reference>
<proteinExistence type="predicted"/>
<dbReference type="AlphaFoldDB" id="A0AAD7C212"/>
<dbReference type="InterPro" id="IPR032466">
    <property type="entry name" value="Metal_Hydrolase"/>
</dbReference>
<name>A0AAD7C212_9AGAR</name>
<sequence>MEDLKGMGYLPHQATPRPRPLKLAFIMLATASYCLAMMLYYLFWSSSHSHTGTTLPINAQAIVAQCRALHLIPGPPDNFHSRRESDRFVPGTKPTLIRNASIWTGLENGNEVVYGDIFLDGGLIKEVGSVDASKYADRELVVLDAEGAWVSPGIVDLHSHLGVDSAPALNGASDTNSLKGLVLPWLRSLDGLNTHDDAYRLTVSGGVTTANVLPGSADAIGGQAFVVKLRPTAERSTSAMLLEPPFSLNGTHVDANQRPRWRQMKHACGENPSRVYSGTRMDTQWAFRQAYNTARILKEKQDAYCEKALAGQWTGLGDFPEDLQWEALVDVLRGRVKVHNHCYEAVDFDGMVRLTNEFKFSIAAFHHAHEAYLVPELIKKTYGHPPAVAIFATSARYKREAFRGSEFAPRILADNGLDVVMKSDHPVLNSRHLVYEAQQAHYFGLPANLALASVTSTPARIMGQDHRIGRIIEGFDADVVVWDSHPLNLGAAPKQVFIDGIAQFEDPHVSTKPKSLQRVPTAPNWEKEIADAIKYEGLPPLEPKTTKGKAVVFRNVGSIYLKDSVGVKEVFVAESKGGIVVVEEGQITCSGSCPQALLRADAIHLDLEGGSISPGLTTYGSPLGLTHISGEPSTSDGPVFDPLNGPVPSIIDGTLIKAADGLVFTSRDAYLGYRSGVTSAVVAPMARGFLSGLSTAFSTGAAHKLVDGAILQEVAAVHVAVSMSSRVSVSTQIAALRQLLLGGGKGEVQTYFGDVADGKIPLVVNAESADVIASLITLKKEIEAASGKSVRLTIAGASEVHLLAKEIGEAGVGVIVQQRPFPAYWEAKRILPGPPLTASSAIAELVKYNVTVGIMVEEQDRVRNTRFDAAWAALESSGVVGKADALALASTNLEILLGVGERDDHLVATRGSAFEGKVVAIMSARSKSVHLV</sequence>
<dbReference type="SUPFAM" id="SSF51556">
    <property type="entry name" value="Metallo-dependent hydrolases"/>
    <property type="match status" value="1"/>
</dbReference>
<dbReference type="GO" id="GO:0004038">
    <property type="term" value="F:allantoinase activity"/>
    <property type="evidence" value="ECO:0007669"/>
    <property type="project" value="TreeGrafter"/>
</dbReference>
<accession>A0AAD7C212</accession>
<evidence type="ECO:0000259" key="2">
    <source>
        <dbReference type="Pfam" id="PF01979"/>
    </source>
</evidence>
<dbReference type="GO" id="GO:0006145">
    <property type="term" value="P:purine nucleobase catabolic process"/>
    <property type="evidence" value="ECO:0007669"/>
    <property type="project" value="TreeGrafter"/>
</dbReference>
<protein>
    <submittedName>
        <fullName evidence="3">Carbohydrate esterase family 9 protein</fullName>
    </submittedName>
</protein>
<keyword evidence="1" id="KW-1133">Transmembrane helix</keyword>
<dbReference type="Proteomes" id="UP001221142">
    <property type="component" value="Unassembled WGS sequence"/>
</dbReference>
<evidence type="ECO:0000313" key="4">
    <source>
        <dbReference type="Proteomes" id="UP001221142"/>
    </source>
</evidence>
<comment type="caution">
    <text evidence="3">The sequence shown here is derived from an EMBL/GenBank/DDBJ whole genome shotgun (WGS) entry which is preliminary data.</text>
</comment>
<dbReference type="GO" id="GO:0005737">
    <property type="term" value="C:cytoplasm"/>
    <property type="evidence" value="ECO:0007669"/>
    <property type="project" value="TreeGrafter"/>
</dbReference>
<gene>
    <name evidence="3" type="ORF">FB45DRAFT_1056202</name>
</gene>
<dbReference type="Pfam" id="PF01979">
    <property type="entry name" value="Amidohydro_1"/>
    <property type="match status" value="1"/>
</dbReference>